<keyword evidence="3" id="KW-1185">Reference proteome</keyword>
<dbReference type="RefSeq" id="WP_213235458.1">
    <property type="nucleotide sequence ID" value="NZ_JAHBCL010000004.1"/>
</dbReference>
<dbReference type="Pfam" id="PF01546">
    <property type="entry name" value="Peptidase_M20"/>
    <property type="match status" value="1"/>
</dbReference>
<dbReference type="InterPro" id="IPR011650">
    <property type="entry name" value="Peptidase_M20_dimer"/>
</dbReference>
<evidence type="ECO:0000259" key="1">
    <source>
        <dbReference type="Pfam" id="PF07687"/>
    </source>
</evidence>
<sequence length="383" mass="42399">MTLNEKYADRLTAYRNSLHQMPEAGFEEYKTSAYIKETLEALNIPYESVLGTGVIGFVKGTNAKKTIAFRADIDGLSVTEKSSHSVHSQHEGYMHACGHDGHMAMLLGLASYLSDHRSHLKDDIVLIFQPAEEGPGGAEEIVKAGYLKQYHVDEIYGIHLYPAVPEGKIGIACGPMMAMTGEFDVDIHAKSAHGAMPQDGIDAIVVAGECISAFQAIIARNISPIQPAVLTVGKLSAGERRNVIAGHARLEGTIRAFDKGVHGHIKSRIRAYLDGIEKAYDIKIETMFRDMYPPVINDQNLYDAFVAHFGAEAFVFLEPQMISEDFSFYQEAVPGLFFFIGTYNEASGHIYPLHNARFNFNHEALQHGLRTYIEVLKYRGSLD</sequence>
<dbReference type="Proteomes" id="UP000746471">
    <property type="component" value="Unassembled WGS sequence"/>
</dbReference>
<protein>
    <submittedName>
        <fullName evidence="2">Amidohydrolase</fullName>
    </submittedName>
</protein>
<evidence type="ECO:0000313" key="2">
    <source>
        <dbReference type="EMBL" id="MBS7525670.1"/>
    </source>
</evidence>
<dbReference type="SUPFAM" id="SSF55031">
    <property type="entry name" value="Bacterial exopeptidase dimerisation domain"/>
    <property type="match status" value="1"/>
</dbReference>
<dbReference type="PIRSF" id="PIRSF005962">
    <property type="entry name" value="Pept_M20D_amidohydro"/>
    <property type="match status" value="1"/>
</dbReference>
<dbReference type="Gene3D" id="3.40.630.10">
    <property type="entry name" value="Zn peptidases"/>
    <property type="match status" value="1"/>
</dbReference>
<dbReference type="InterPro" id="IPR036264">
    <property type="entry name" value="Bact_exopeptidase_dim_dom"/>
</dbReference>
<name>A0ABS5PKH4_9FIRM</name>
<evidence type="ECO:0000313" key="3">
    <source>
        <dbReference type="Proteomes" id="UP000746471"/>
    </source>
</evidence>
<dbReference type="SUPFAM" id="SSF53187">
    <property type="entry name" value="Zn-dependent exopeptidases"/>
    <property type="match status" value="1"/>
</dbReference>
<organism evidence="2 3">
    <name type="scientific">Fusibacter paucivorans</name>
    <dbReference type="NCBI Taxonomy" id="76009"/>
    <lineage>
        <taxon>Bacteria</taxon>
        <taxon>Bacillati</taxon>
        <taxon>Bacillota</taxon>
        <taxon>Clostridia</taxon>
        <taxon>Eubacteriales</taxon>
        <taxon>Eubacteriales Family XII. Incertae Sedis</taxon>
        <taxon>Fusibacter</taxon>
    </lineage>
</organism>
<dbReference type="CDD" id="cd03886">
    <property type="entry name" value="M20_Acy1"/>
    <property type="match status" value="1"/>
</dbReference>
<dbReference type="Pfam" id="PF07687">
    <property type="entry name" value="M20_dimer"/>
    <property type="match status" value="1"/>
</dbReference>
<proteinExistence type="predicted"/>
<dbReference type="InterPro" id="IPR002933">
    <property type="entry name" value="Peptidase_M20"/>
</dbReference>
<reference evidence="2 3" key="1">
    <citation type="submission" date="2021-05" db="EMBL/GenBank/DDBJ databases">
        <title>Fusibacter ferrireducens sp. nov., an anaerobic, sulfur- and Fe-reducing bacterium isolated from the mangrove sediment.</title>
        <authorList>
            <person name="Qiu D."/>
        </authorList>
    </citation>
    <scope>NUCLEOTIDE SEQUENCE [LARGE SCALE GENOMIC DNA]</scope>
    <source>
        <strain evidence="2 3">DSM 12116</strain>
    </source>
</reference>
<dbReference type="PANTHER" id="PTHR11014:SF63">
    <property type="entry name" value="METALLOPEPTIDASE, PUTATIVE (AFU_ORTHOLOGUE AFUA_6G09600)-RELATED"/>
    <property type="match status" value="1"/>
</dbReference>
<dbReference type="InterPro" id="IPR017439">
    <property type="entry name" value="Amidohydrolase"/>
</dbReference>
<accession>A0ABS5PKH4</accession>
<feature type="domain" description="Peptidase M20 dimerisation" evidence="1">
    <location>
        <begin position="182"/>
        <end position="278"/>
    </location>
</feature>
<dbReference type="PANTHER" id="PTHR11014">
    <property type="entry name" value="PEPTIDASE M20 FAMILY MEMBER"/>
    <property type="match status" value="1"/>
</dbReference>
<dbReference type="Gene3D" id="3.30.70.360">
    <property type="match status" value="1"/>
</dbReference>
<dbReference type="EMBL" id="JAHBCL010000004">
    <property type="protein sequence ID" value="MBS7525670.1"/>
    <property type="molecule type" value="Genomic_DNA"/>
</dbReference>
<comment type="caution">
    <text evidence="2">The sequence shown here is derived from an EMBL/GenBank/DDBJ whole genome shotgun (WGS) entry which is preliminary data.</text>
</comment>
<gene>
    <name evidence="2" type="ORF">KHM83_03160</name>
</gene>
<dbReference type="NCBIfam" id="TIGR01891">
    <property type="entry name" value="amidohydrolases"/>
    <property type="match status" value="1"/>
</dbReference>